<accession>A0ABT9ILV5</accession>
<feature type="transmembrane region" description="Helical" evidence="1">
    <location>
        <begin position="122"/>
        <end position="141"/>
    </location>
</feature>
<keyword evidence="1" id="KW-0472">Membrane</keyword>
<evidence type="ECO:0000313" key="4">
    <source>
        <dbReference type="Proteomes" id="UP001232725"/>
    </source>
</evidence>
<dbReference type="EMBL" id="JAVALS010000002">
    <property type="protein sequence ID" value="MDP5226573.1"/>
    <property type="molecule type" value="Genomic_DNA"/>
</dbReference>
<dbReference type="GO" id="GO:0005524">
    <property type="term" value="F:ATP binding"/>
    <property type="evidence" value="ECO:0007669"/>
    <property type="project" value="UniProtKB-KW"/>
</dbReference>
<reference evidence="3 4" key="1">
    <citation type="submission" date="2023-08" db="EMBL/GenBank/DDBJ databases">
        <title>Arthrobacter horti sp. nov., isolated from forest soil.</title>
        <authorList>
            <person name="Park M."/>
        </authorList>
    </citation>
    <scope>NUCLEOTIDE SEQUENCE [LARGE SCALE GENOMIC DNA]</scope>
    <source>
        <strain evidence="3 4">YJM1</strain>
    </source>
</reference>
<dbReference type="SUPFAM" id="SSF55874">
    <property type="entry name" value="ATPase domain of HSP90 chaperone/DNA topoisomerase II/histidine kinase"/>
    <property type="match status" value="1"/>
</dbReference>
<feature type="transmembrane region" description="Helical" evidence="1">
    <location>
        <begin position="418"/>
        <end position="435"/>
    </location>
</feature>
<evidence type="ECO:0000313" key="3">
    <source>
        <dbReference type="EMBL" id="MDP5226573.1"/>
    </source>
</evidence>
<feature type="domain" description="Histidine kinase/HSP90-like ATPase" evidence="2">
    <location>
        <begin position="294"/>
        <end position="377"/>
    </location>
</feature>
<name>A0ABT9ILV5_9MICC</name>
<comment type="caution">
    <text evidence="3">The sequence shown here is derived from an EMBL/GenBank/DDBJ whole genome shotgun (WGS) entry which is preliminary data.</text>
</comment>
<feature type="transmembrane region" description="Helical" evidence="1">
    <location>
        <begin position="395"/>
        <end position="412"/>
    </location>
</feature>
<keyword evidence="4" id="KW-1185">Reference proteome</keyword>
<dbReference type="RefSeq" id="WP_305995616.1">
    <property type="nucleotide sequence ID" value="NZ_JAVALS010000002.1"/>
</dbReference>
<dbReference type="Gene3D" id="3.30.565.10">
    <property type="entry name" value="Histidine kinase-like ATPase, C-terminal domain"/>
    <property type="match status" value="1"/>
</dbReference>
<dbReference type="CDD" id="cd16917">
    <property type="entry name" value="HATPase_UhpB-NarQ-NarX-like"/>
    <property type="match status" value="1"/>
</dbReference>
<evidence type="ECO:0000256" key="1">
    <source>
        <dbReference type="SAM" id="Phobius"/>
    </source>
</evidence>
<feature type="transmembrane region" description="Helical" evidence="1">
    <location>
        <begin position="21"/>
        <end position="40"/>
    </location>
</feature>
<feature type="transmembrane region" description="Helical" evidence="1">
    <location>
        <begin position="147"/>
        <end position="168"/>
    </location>
</feature>
<sequence>MTPLAGAAGRATGSLVESVRRAALTAAAGWQLVMALATFASLGLAGWPLMAAQLCLGAASLLAAWRSVPAPAIPIGMTLVALWGFLAGGDIDSTVVFASCWEMNFAGCVAGLLLLRRSTVPLIILMALASCTTMLLARPGWGFQFPIAVVVTQTSIIVAVRVGLAWLLRLANDADAEAAVVEDAKRRTEIARRKSVQLAEETRVLHDTAINTLGAIANGGAGVADQQQVRDQCARDVLLLSGLHGERPFVEHAGLRGMFEQQRLPVARTGLEDEALEHLEKMLTASVTGAVVGCVREAVTNAAKHSGADLVRIDATESDGRLVITVQDSGSGFAGPAPGGRGIESSIVRRAADNGFQAGVASSPGAGTTVTLTVALQPESAEWFRRPVGFLHHKTGELWGLGVTAVSVILTLGGGTDHYLALYPMIGVMALAWFASRSPRLRRTGLLLHALLIAATCAVFFLSAAATAFGQDGVVHWQALAPTGPFILLLSLRTGRNGPLWGAVAWAVLVTAMAVTIYPSSGAGGQILIIAACVGLGFSAVWARFQHLVEELSEEASRSQHLAFVANLRTELATAARLGYQRWLGAGLESAVQLLQEIADGGRPAHEPSTRERCGTEELYLRQLVQISPELVHLSRALMPTLKNARDHGVELALRLGGTDVADEEAAGAVAREVYRGISGTPPGGALTASLFPMGDSLQLTLIGPGVAPPEDPAGPSRYEQLGAVNLLELRYPQSPVMAG</sequence>
<feature type="transmembrane region" description="Helical" evidence="1">
    <location>
        <begin position="475"/>
        <end position="492"/>
    </location>
</feature>
<feature type="transmembrane region" description="Helical" evidence="1">
    <location>
        <begin position="95"/>
        <end position="115"/>
    </location>
</feature>
<dbReference type="InterPro" id="IPR036890">
    <property type="entry name" value="HATPase_C_sf"/>
</dbReference>
<evidence type="ECO:0000259" key="2">
    <source>
        <dbReference type="Pfam" id="PF02518"/>
    </source>
</evidence>
<proteinExistence type="predicted"/>
<feature type="transmembrane region" description="Helical" evidence="1">
    <location>
        <begin position="447"/>
        <end position="469"/>
    </location>
</feature>
<dbReference type="InterPro" id="IPR003594">
    <property type="entry name" value="HATPase_dom"/>
</dbReference>
<keyword evidence="1" id="KW-1133">Transmembrane helix</keyword>
<dbReference type="Proteomes" id="UP001232725">
    <property type="component" value="Unassembled WGS sequence"/>
</dbReference>
<dbReference type="Pfam" id="PF02518">
    <property type="entry name" value="HATPase_c"/>
    <property type="match status" value="1"/>
</dbReference>
<organism evidence="3 4">
    <name type="scientific">Arthrobacter horti</name>
    <dbReference type="NCBI Taxonomy" id="3068273"/>
    <lineage>
        <taxon>Bacteria</taxon>
        <taxon>Bacillati</taxon>
        <taxon>Actinomycetota</taxon>
        <taxon>Actinomycetes</taxon>
        <taxon>Micrococcales</taxon>
        <taxon>Micrococcaceae</taxon>
        <taxon>Arthrobacter</taxon>
    </lineage>
</organism>
<feature type="transmembrane region" description="Helical" evidence="1">
    <location>
        <begin position="524"/>
        <end position="543"/>
    </location>
</feature>
<gene>
    <name evidence="3" type="ORF">Q9R02_05325</name>
</gene>
<feature type="transmembrane region" description="Helical" evidence="1">
    <location>
        <begin position="499"/>
        <end position="518"/>
    </location>
</feature>
<keyword evidence="3" id="KW-0547">Nucleotide-binding</keyword>
<feature type="transmembrane region" description="Helical" evidence="1">
    <location>
        <begin position="72"/>
        <end position="89"/>
    </location>
</feature>
<keyword evidence="1" id="KW-0812">Transmembrane</keyword>
<keyword evidence="3" id="KW-0067">ATP-binding</keyword>
<protein>
    <submittedName>
        <fullName evidence="3">ATP-binding protein</fullName>
    </submittedName>
</protein>